<feature type="compositionally biased region" description="Polar residues" evidence="1">
    <location>
        <begin position="1"/>
        <end position="17"/>
    </location>
</feature>
<evidence type="ECO:0000313" key="4">
    <source>
        <dbReference type="Proteomes" id="UP000034164"/>
    </source>
</evidence>
<keyword evidence="2" id="KW-0472">Membrane</keyword>
<feature type="transmembrane region" description="Helical" evidence="2">
    <location>
        <begin position="117"/>
        <end position="136"/>
    </location>
</feature>
<dbReference type="EMBL" id="LCZI01001536">
    <property type="protein sequence ID" value="KKZ60454.1"/>
    <property type="molecule type" value="Genomic_DNA"/>
</dbReference>
<organism evidence="3 4">
    <name type="scientific">[Emmonsia] crescens</name>
    <dbReference type="NCBI Taxonomy" id="73230"/>
    <lineage>
        <taxon>Eukaryota</taxon>
        <taxon>Fungi</taxon>
        <taxon>Dikarya</taxon>
        <taxon>Ascomycota</taxon>
        <taxon>Pezizomycotina</taxon>
        <taxon>Eurotiomycetes</taxon>
        <taxon>Eurotiomycetidae</taxon>
        <taxon>Onygenales</taxon>
        <taxon>Ajellomycetaceae</taxon>
        <taxon>Emergomyces</taxon>
    </lineage>
</organism>
<gene>
    <name evidence="3" type="ORF">EMCG_00740</name>
</gene>
<sequence>MTLSSTPHRALLSSQSPHAPRLEPDPAQQQGWREDEDEDRSLELSEGRYEPNHDIDDDDDGYTSQSPSSVLLPTNWSPSPCKSSRNKQNYYLHTSCLACFRSTAKPSRKGPTEGRRLVYCIAAVLAVLLVSPIFVLPL</sequence>
<name>A0A0G2IYC3_9EURO</name>
<accession>A0A0G2IYC3</accession>
<feature type="region of interest" description="Disordered" evidence="1">
    <location>
        <begin position="1"/>
        <end position="84"/>
    </location>
</feature>
<reference evidence="4" key="1">
    <citation type="journal article" date="2015" name="PLoS Genet.">
        <title>The dynamic genome and transcriptome of the human fungal pathogen Blastomyces and close relative Emmonsia.</title>
        <authorList>
            <person name="Munoz J.F."/>
            <person name="Gauthier G.M."/>
            <person name="Desjardins C.A."/>
            <person name="Gallo J.E."/>
            <person name="Holder J."/>
            <person name="Sullivan T.D."/>
            <person name="Marty A.J."/>
            <person name="Carmen J.C."/>
            <person name="Chen Z."/>
            <person name="Ding L."/>
            <person name="Gujja S."/>
            <person name="Magrini V."/>
            <person name="Misas E."/>
            <person name="Mitreva M."/>
            <person name="Priest M."/>
            <person name="Saif S."/>
            <person name="Whiston E.A."/>
            <person name="Young S."/>
            <person name="Zeng Q."/>
            <person name="Goldman W.E."/>
            <person name="Mardis E.R."/>
            <person name="Taylor J.W."/>
            <person name="McEwen J.G."/>
            <person name="Clay O.K."/>
            <person name="Klein B.S."/>
            <person name="Cuomo C.A."/>
        </authorList>
    </citation>
    <scope>NUCLEOTIDE SEQUENCE [LARGE SCALE GENOMIC DNA]</scope>
    <source>
        <strain evidence="4">UAMH 3008</strain>
    </source>
</reference>
<feature type="compositionally biased region" description="Basic and acidic residues" evidence="1">
    <location>
        <begin position="41"/>
        <end position="54"/>
    </location>
</feature>
<dbReference type="Proteomes" id="UP000034164">
    <property type="component" value="Unassembled WGS sequence"/>
</dbReference>
<evidence type="ECO:0000256" key="2">
    <source>
        <dbReference type="SAM" id="Phobius"/>
    </source>
</evidence>
<dbReference type="VEuPathDB" id="FungiDB:EMCG_00740"/>
<feature type="compositionally biased region" description="Polar residues" evidence="1">
    <location>
        <begin position="62"/>
        <end position="84"/>
    </location>
</feature>
<evidence type="ECO:0000256" key="1">
    <source>
        <dbReference type="SAM" id="MobiDB-lite"/>
    </source>
</evidence>
<protein>
    <submittedName>
        <fullName evidence="3">Uncharacterized protein</fullName>
    </submittedName>
</protein>
<evidence type="ECO:0000313" key="3">
    <source>
        <dbReference type="EMBL" id="KKZ60454.1"/>
    </source>
</evidence>
<keyword evidence="2" id="KW-1133">Transmembrane helix</keyword>
<comment type="caution">
    <text evidence="3">The sequence shown here is derived from an EMBL/GenBank/DDBJ whole genome shotgun (WGS) entry which is preliminary data.</text>
</comment>
<dbReference type="AlphaFoldDB" id="A0A0G2IYC3"/>
<proteinExistence type="predicted"/>
<keyword evidence="2" id="KW-0812">Transmembrane</keyword>